<feature type="domain" description="Glycosyltransferase subfamily 4-like N-terminal" evidence="3">
    <location>
        <begin position="19"/>
        <end position="194"/>
    </location>
</feature>
<evidence type="ECO:0000259" key="4">
    <source>
        <dbReference type="Pfam" id="PF13524"/>
    </source>
</evidence>
<dbReference type="Pfam" id="PF13439">
    <property type="entry name" value="Glyco_transf_4"/>
    <property type="match status" value="1"/>
</dbReference>
<feature type="domain" description="Spore protein YkvP/CgeB glycosyl transferase-like" evidence="4">
    <location>
        <begin position="674"/>
        <end position="798"/>
    </location>
</feature>
<evidence type="ECO:0000256" key="1">
    <source>
        <dbReference type="ARBA" id="ARBA00022679"/>
    </source>
</evidence>
<reference evidence="6" key="1">
    <citation type="submission" date="2011-06" db="EMBL/GenBank/DDBJ databases">
        <authorList>
            <consortium name="US DOE Joint Genome Institute (JGI-PGF)"/>
            <person name="Lucas S."/>
            <person name="Han J."/>
            <person name="Lapidus A."/>
            <person name="Cheng J.-F."/>
            <person name="Goodwin L."/>
            <person name="Pitluck S."/>
            <person name="Peters L."/>
            <person name="Land M.L."/>
            <person name="Hauser L."/>
            <person name="Vogl K."/>
            <person name="Liu Z."/>
            <person name="Overmann J."/>
            <person name="Frigaard N.-U."/>
            <person name="Bryant D.A."/>
            <person name="Woyke T.J."/>
        </authorList>
    </citation>
    <scope>NUCLEOTIDE SEQUENCE [LARGE SCALE GENOMIC DNA]</scope>
    <source>
        <strain evidence="6">970</strain>
    </source>
</reference>
<dbReference type="PANTHER" id="PTHR46401">
    <property type="entry name" value="GLYCOSYLTRANSFERASE WBBK-RELATED"/>
    <property type="match status" value="1"/>
</dbReference>
<dbReference type="CDD" id="cd03809">
    <property type="entry name" value="GT4_MtfB-like"/>
    <property type="match status" value="1"/>
</dbReference>
<dbReference type="CDD" id="cd03801">
    <property type="entry name" value="GT4_PimA-like"/>
    <property type="match status" value="1"/>
</dbReference>
<reference evidence="5 6" key="2">
    <citation type="submission" date="2011-11" db="EMBL/GenBank/DDBJ databases">
        <authorList>
            <consortium name="US DOE Joint Genome Institute"/>
            <person name="Lucas S."/>
            <person name="Han J."/>
            <person name="Lapidus A."/>
            <person name="Cheng J.-F."/>
            <person name="Goodwin L."/>
            <person name="Pitluck S."/>
            <person name="Peters L."/>
            <person name="Ovchinnikova G."/>
            <person name="Zhang X."/>
            <person name="Detter J.C."/>
            <person name="Han C."/>
            <person name="Tapia R."/>
            <person name="Land M."/>
            <person name="Hauser L."/>
            <person name="Kyrpides N."/>
            <person name="Ivanova N."/>
            <person name="Pagani I."/>
            <person name="Vogl K."/>
            <person name="Liu Z."/>
            <person name="Overmann J."/>
            <person name="Frigaard N.-U."/>
            <person name="Bryant D."/>
            <person name="Woyke T."/>
        </authorList>
    </citation>
    <scope>NUCLEOTIDE SEQUENCE [LARGE SCALE GENOMIC DNA]</scope>
    <source>
        <strain evidence="5 6">970</strain>
    </source>
</reference>
<dbReference type="EMBL" id="JH603169">
    <property type="protein sequence ID" value="EIC22565.1"/>
    <property type="molecule type" value="Genomic_DNA"/>
</dbReference>
<accession>H8Z1T7</accession>
<keyword evidence="6" id="KW-1185">Reference proteome</keyword>
<organism evidence="5 6">
    <name type="scientific">Thiorhodovibrio frisius</name>
    <dbReference type="NCBI Taxonomy" id="631362"/>
    <lineage>
        <taxon>Bacteria</taxon>
        <taxon>Pseudomonadati</taxon>
        <taxon>Pseudomonadota</taxon>
        <taxon>Gammaproteobacteria</taxon>
        <taxon>Chromatiales</taxon>
        <taxon>Chromatiaceae</taxon>
        <taxon>Thiorhodovibrio</taxon>
    </lineage>
</organism>
<dbReference type="InterPro" id="IPR028098">
    <property type="entry name" value="Glyco_trans_4-like_N"/>
</dbReference>
<dbReference type="GO" id="GO:0009103">
    <property type="term" value="P:lipopolysaccharide biosynthetic process"/>
    <property type="evidence" value="ECO:0007669"/>
    <property type="project" value="TreeGrafter"/>
</dbReference>
<evidence type="ECO:0000313" key="5">
    <source>
        <dbReference type="EMBL" id="EIC22565.1"/>
    </source>
</evidence>
<dbReference type="eggNOG" id="COG0438">
    <property type="taxonomic scope" value="Bacteria"/>
</dbReference>
<evidence type="ECO:0000259" key="3">
    <source>
        <dbReference type="Pfam" id="PF13439"/>
    </source>
</evidence>
<dbReference type="GO" id="GO:0016757">
    <property type="term" value="F:glycosyltransferase activity"/>
    <property type="evidence" value="ECO:0007669"/>
    <property type="project" value="InterPro"/>
</dbReference>
<feature type="domain" description="Glycosyl transferase family 1" evidence="2">
    <location>
        <begin position="219"/>
        <end position="384"/>
    </location>
</feature>
<dbReference type="OrthoDB" id="9764577at2"/>
<proteinExistence type="predicted"/>
<dbReference type="InterPro" id="IPR055259">
    <property type="entry name" value="YkvP/CgeB_Glyco_trans-like"/>
</dbReference>
<dbReference type="HOGENOM" id="CLU_005199_0_1_6"/>
<evidence type="ECO:0000259" key="2">
    <source>
        <dbReference type="Pfam" id="PF00534"/>
    </source>
</evidence>
<gene>
    <name evidence="5" type="ORF">Thi970DRAFT_02836</name>
</gene>
<dbReference type="Gene3D" id="3.40.50.2000">
    <property type="entry name" value="Glycogen Phosphorylase B"/>
    <property type="match status" value="3"/>
</dbReference>
<protein>
    <submittedName>
        <fullName evidence="5">Glycosyltransferase</fullName>
    </submittedName>
</protein>
<sequence>MHILIDLQACQTGGSRDRGVGRYSLSLALAMARQGRMRGHRFSVLLSDRFPDTLAALRERLGGVIPPERIHVLALPLDASASESTRGILLEASRQLYQQLLLALQVDILHVASPFEGQHENAIVAIAAAGACCRVAVTFYDLIPYLFADHYLADPETRKRYHQVLLDVKAADLLLCISGATRADAVAHLGLPESAAVNISGAAEREFAAHEFAAGEADKLRERHGIRERFLLCTAGVDHRKNLHGLIHAYARLSQPLRQTWQLVIVCAMQPSTRKALQAVCKRAGLAADAVVFTGYVADADLIALYSLTDLFIFPSLYEGFGLPVLEAMSCGAPVIAGSNSSLVEVVDLPEALFDATSIPAMSAAITACLTNPELRQRLREHARVQARKFSWERSANRALDALGSLAATAAPRRQRPRLAYLSPLPPQRSGIADYSARLIPELARYYAIDLYTDSLDVADDWLSANFSFRPLDAFPAHARDYDRILYHLGNSQYHQEMFSLLRSYPGVVVQHDAFLSNILALLHAHPSADADFRTLLWRDHGPAALRMLREESLAAVLAHYPLSRGILEDTLGVLVHSHHARQVLAQHYGDAFGAQLEVVPFPRRLSLASPVARQVARERLGLGADAFVVCSFGFVAPTKLNHRLLDAWETCAAARSQKAWMILVGSIANAGDYGREIARRCHRLARCRITGYVDSPTYADWLNAADVVVQLRTESRGETSAAIFDALAHGVALICNAHGFAAELPAEVVCRLPDACAAAQLAAAIDDLATAPEKRQALASAGRDYVRAHHAPHRVATLYHRHIERFYRDHPLVREQQLLSDLAARPGSDQLSAQARAAVVESILRNRRATAIRRVYLDLTPYMDQPPHWLLSLLAAWDSRHALECVRWRGGVFETIRNPVCEWLNLPTGLLEESPVTTSVADAWIGPGGAAEQRDRAGILATPITHWPLDGEQTAQSQVTQAVIRWARK</sequence>
<dbReference type="RefSeq" id="WP_009149479.1">
    <property type="nucleotide sequence ID" value="NZ_CP121471.1"/>
</dbReference>
<name>H8Z1T7_9GAMM</name>
<dbReference type="Proteomes" id="UP000002964">
    <property type="component" value="Unassembled WGS sequence"/>
</dbReference>
<dbReference type="Pfam" id="PF00534">
    <property type="entry name" value="Glycos_transf_1"/>
    <property type="match status" value="1"/>
</dbReference>
<dbReference type="InterPro" id="IPR001296">
    <property type="entry name" value="Glyco_trans_1"/>
</dbReference>
<dbReference type="PANTHER" id="PTHR46401:SF2">
    <property type="entry name" value="GLYCOSYLTRANSFERASE WBBK-RELATED"/>
    <property type="match status" value="1"/>
</dbReference>
<keyword evidence="1 5" id="KW-0808">Transferase</keyword>
<dbReference type="AlphaFoldDB" id="H8Z1T7"/>
<evidence type="ECO:0000313" key="6">
    <source>
        <dbReference type="Proteomes" id="UP000002964"/>
    </source>
</evidence>
<dbReference type="Pfam" id="PF13524">
    <property type="entry name" value="Glyco_trans_1_2"/>
    <property type="match status" value="1"/>
</dbReference>
<dbReference type="SUPFAM" id="SSF53756">
    <property type="entry name" value="UDP-Glycosyltransferase/glycogen phosphorylase"/>
    <property type="match status" value="2"/>
</dbReference>
<dbReference type="STRING" id="631362.Thi970DRAFT_02836"/>